<dbReference type="EMBL" id="FNAO01000008">
    <property type="protein sequence ID" value="SDE84168.1"/>
    <property type="molecule type" value="Genomic_DNA"/>
</dbReference>
<reference evidence="2 3" key="1">
    <citation type="submission" date="2016-10" db="EMBL/GenBank/DDBJ databases">
        <authorList>
            <person name="de Groot N.N."/>
        </authorList>
    </citation>
    <scope>NUCLEOTIDE SEQUENCE [LARGE SCALE GENOMIC DNA]</scope>
    <source>
        <strain evidence="2 3">DSM 23421</strain>
    </source>
</reference>
<dbReference type="PROSITE" id="PS51257">
    <property type="entry name" value="PROKAR_LIPOPROTEIN"/>
    <property type="match status" value="1"/>
</dbReference>
<dbReference type="STRING" id="641691.SAMN05421636_1088"/>
<feature type="domain" description="DUF4440" evidence="1">
    <location>
        <begin position="51"/>
        <end position="148"/>
    </location>
</feature>
<proteinExistence type="predicted"/>
<dbReference type="RefSeq" id="WP_091871123.1">
    <property type="nucleotide sequence ID" value="NZ_FNAO01000008.1"/>
</dbReference>
<dbReference type="Pfam" id="PF14534">
    <property type="entry name" value="DUF4440"/>
    <property type="match status" value="1"/>
</dbReference>
<evidence type="ECO:0000259" key="1">
    <source>
        <dbReference type="Pfam" id="PF14534"/>
    </source>
</evidence>
<accession>A0A1G7G7P4</accession>
<sequence>MTKFIPFVFTLACLSFLACKDENRNTVPLTAESEKEAPALTKSEVENSVVALNAALVDAKKNSLQVLTSESLTYGHSSGKVQDREEFIDDVINGPFDFLSIDTSDESIHISGETAIARHVFSAKGMNNGKSADVHIGVILVFQKQNDKLHLLARQAYKL</sequence>
<organism evidence="2 3">
    <name type="scientific">Pricia antarctica</name>
    <dbReference type="NCBI Taxonomy" id="641691"/>
    <lineage>
        <taxon>Bacteria</taxon>
        <taxon>Pseudomonadati</taxon>
        <taxon>Bacteroidota</taxon>
        <taxon>Flavobacteriia</taxon>
        <taxon>Flavobacteriales</taxon>
        <taxon>Flavobacteriaceae</taxon>
        <taxon>Pricia</taxon>
    </lineage>
</organism>
<evidence type="ECO:0000313" key="3">
    <source>
        <dbReference type="Proteomes" id="UP000199109"/>
    </source>
</evidence>
<dbReference type="SUPFAM" id="SSF54427">
    <property type="entry name" value="NTF2-like"/>
    <property type="match status" value="1"/>
</dbReference>
<dbReference type="InterPro" id="IPR032710">
    <property type="entry name" value="NTF2-like_dom_sf"/>
</dbReference>
<gene>
    <name evidence="2" type="ORF">SAMN05421636_1088</name>
</gene>
<dbReference type="OrthoDB" id="5383110at2"/>
<dbReference type="AlphaFoldDB" id="A0A1G7G7P4"/>
<name>A0A1G7G7P4_9FLAO</name>
<dbReference type="InterPro" id="IPR027843">
    <property type="entry name" value="DUF4440"/>
</dbReference>
<keyword evidence="3" id="KW-1185">Reference proteome</keyword>
<dbReference type="Proteomes" id="UP000199109">
    <property type="component" value="Unassembled WGS sequence"/>
</dbReference>
<evidence type="ECO:0000313" key="2">
    <source>
        <dbReference type="EMBL" id="SDE84168.1"/>
    </source>
</evidence>
<protein>
    <recommendedName>
        <fullName evidence="1">DUF4440 domain-containing protein</fullName>
    </recommendedName>
</protein>
<dbReference type="Gene3D" id="3.10.450.50">
    <property type="match status" value="1"/>
</dbReference>